<name>A0A9D7I904_9RHOO</name>
<evidence type="ECO:0000259" key="3">
    <source>
        <dbReference type="Pfam" id="PF05567"/>
    </source>
</evidence>
<dbReference type="EMBL" id="JADJNC010000016">
    <property type="protein sequence ID" value="MBK7423647.1"/>
    <property type="molecule type" value="Genomic_DNA"/>
</dbReference>
<reference evidence="4" key="1">
    <citation type="submission" date="2020-10" db="EMBL/GenBank/DDBJ databases">
        <title>Connecting structure to function with the recovery of over 1000 high-quality activated sludge metagenome-assembled genomes encoding full-length rRNA genes using long-read sequencing.</title>
        <authorList>
            <person name="Singleton C.M."/>
            <person name="Petriglieri F."/>
            <person name="Kristensen J.M."/>
            <person name="Kirkegaard R.H."/>
            <person name="Michaelsen T.Y."/>
            <person name="Andersen M.H."/>
            <person name="Karst S.M."/>
            <person name="Dueholm M.S."/>
            <person name="Nielsen P.H."/>
            <person name="Albertsen M."/>
        </authorList>
    </citation>
    <scope>NUCLEOTIDE SEQUENCE</scope>
    <source>
        <strain evidence="4">EsbW_18-Q3-R4-48_MAXAC.044</strain>
    </source>
</reference>
<dbReference type="GO" id="GO:0046872">
    <property type="term" value="F:metal ion binding"/>
    <property type="evidence" value="ECO:0007669"/>
    <property type="project" value="UniProtKB-KW"/>
</dbReference>
<keyword evidence="1" id="KW-0479">Metal-binding</keyword>
<dbReference type="InterPro" id="IPR008707">
    <property type="entry name" value="B-propeller_PilY1"/>
</dbReference>
<proteinExistence type="predicted"/>
<evidence type="ECO:0000256" key="2">
    <source>
        <dbReference type="ARBA" id="ARBA00022837"/>
    </source>
</evidence>
<organism evidence="4 5">
    <name type="scientific">Candidatus Propionivibrio dominans</name>
    <dbReference type="NCBI Taxonomy" id="2954373"/>
    <lineage>
        <taxon>Bacteria</taxon>
        <taxon>Pseudomonadati</taxon>
        <taxon>Pseudomonadota</taxon>
        <taxon>Betaproteobacteria</taxon>
        <taxon>Rhodocyclales</taxon>
        <taxon>Rhodocyclaceae</taxon>
        <taxon>Propionivibrio</taxon>
    </lineage>
</organism>
<gene>
    <name evidence="4" type="ORF">IPJ48_11415</name>
</gene>
<evidence type="ECO:0000313" key="4">
    <source>
        <dbReference type="EMBL" id="MBK7423647.1"/>
    </source>
</evidence>
<keyword evidence="2" id="KW-0106">Calcium</keyword>
<dbReference type="Pfam" id="PF05567">
    <property type="entry name" value="T4P_PilY1"/>
    <property type="match status" value="1"/>
</dbReference>
<evidence type="ECO:0000313" key="5">
    <source>
        <dbReference type="Proteomes" id="UP000886602"/>
    </source>
</evidence>
<evidence type="ECO:0000256" key="1">
    <source>
        <dbReference type="ARBA" id="ARBA00022723"/>
    </source>
</evidence>
<protein>
    <recommendedName>
        <fullName evidence="3">PilY1 beta-propeller domain-containing protein</fullName>
    </recommendedName>
</protein>
<accession>A0A9D7I904</accession>
<comment type="caution">
    <text evidence="4">The sequence shown here is derived from an EMBL/GenBank/DDBJ whole genome shotgun (WGS) entry which is preliminary data.</text>
</comment>
<sequence>MAKITAQVVNPSSDNTVEAVYGGDLLGNLWRFDVNNTIGGVGDANGSLDVANNGYDAQLLAILKDGAGIRQPITTKPEVGLIPKVNVKVVYVGTGRFLAADDASDTSQQSFYAIKDVRAANTTPATAIYDNPGAPRTGVRSTAGFIRQVQTEIDCPAGTAKNICDPDLVPKPRSGPAQPIRLISRWIAAGSSI</sequence>
<feature type="domain" description="PilY1 beta-propeller" evidence="3">
    <location>
        <begin position="8"/>
        <end position="119"/>
    </location>
</feature>
<dbReference type="Proteomes" id="UP000886602">
    <property type="component" value="Unassembled WGS sequence"/>
</dbReference>
<dbReference type="AlphaFoldDB" id="A0A9D7I904"/>